<evidence type="ECO:0000313" key="1">
    <source>
        <dbReference type="EMBL" id="RAY12572.1"/>
    </source>
</evidence>
<proteinExistence type="predicted"/>
<dbReference type="EMBL" id="QLYX01000012">
    <property type="protein sequence ID" value="RAY12572.1"/>
    <property type="molecule type" value="Genomic_DNA"/>
</dbReference>
<protein>
    <submittedName>
        <fullName evidence="1">Uncharacterized protein</fullName>
    </submittedName>
</protein>
<dbReference type="Proteomes" id="UP000251891">
    <property type="component" value="Unassembled WGS sequence"/>
</dbReference>
<name>A0A365H0F8_9ACTN</name>
<evidence type="ECO:0000313" key="2">
    <source>
        <dbReference type="Proteomes" id="UP000251891"/>
    </source>
</evidence>
<gene>
    <name evidence="1" type="ORF">DPM19_23505</name>
</gene>
<accession>A0A365H0F8</accession>
<dbReference type="OrthoDB" id="9939163at2"/>
<dbReference type="RefSeq" id="WP_111870179.1">
    <property type="nucleotide sequence ID" value="NZ_QLYX01000012.1"/>
</dbReference>
<organism evidence="1 2">
    <name type="scientific">Actinomadura craniellae</name>
    <dbReference type="NCBI Taxonomy" id="2231787"/>
    <lineage>
        <taxon>Bacteria</taxon>
        <taxon>Bacillati</taxon>
        <taxon>Actinomycetota</taxon>
        <taxon>Actinomycetes</taxon>
        <taxon>Streptosporangiales</taxon>
        <taxon>Thermomonosporaceae</taxon>
        <taxon>Actinomadura</taxon>
    </lineage>
</organism>
<sequence>MGLLLIDTSAEVLPGLRDIDDLYLVRSSIERMGDDRYRISGYAPETVIPELEARGCTVQVLMTSQDIDHFNDDVATAIAPPDDTPPES</sequence>
<keyword evidence="2" id="KW-1185">Reference proteome</keyword>
<dbReference type="AlphaFoldDB" id="A0A365H0F8"/>
<comment type="caution">
    <text evidence="1">The sequence shown here is derived from an EMBL/GenBank/DDBJ whole genome shotgun (WGS) entry which is preliminary data.</text>
</comment>
<reference evidence="1 2" key="1">
    <citation type="submission" date="2018-06" db="EMBL/GenBank/DDBJ databases">
        <title>Actinomadura craniellae sp. nov. isolated from marine sponge Craniella sp.</title>
        <authorList>
            <person name="Li L."/>
            <person name="Xu Q.H."/>
            <person name="Lin H.W."/>
            <person name="Lu Y.H."/>
        </authorList>
    </citation>
    <scope>NUCLEOTIDE SEQUENCE [LARGE SCALE GENOMIC DNA]</scope>
    <source>
        <strain evidence="1 2">LHW63021</strain>
    </source>
</reference>